<evidence type="ECO:0000313" key="11">
    <source>
        <dbReference type="EMBL" id="GAA4089000.1"/>
    </source>
</evidence>
<proteinExistence type="inferred from homology"/>
<keyword evidence="4 7" id="KW-0418">Kinase</keyword>
<organism evidence="11 12">
    <name type="scientific">Zhongshania borealis</name>
    <dbReference type="NCBI Taxonomy" id="889488"/>
    <lineage>
        <taxon>Bacteria</taxon>
        <taxon>Pseudomonadati</taxon>
        <taxon>Pseudomonadota</taxon>
        <taxon>Gammaproteobacteria</taxon>
        <taxon>Cellvibrionales</taxon>
        <taxon>Spongiibacteraceae</taxon>
        <taxon>Zhongshania</taxon>
    </lineage>
</organism>
<dbReference type="PROSITE" id="PS00445">
    <property type="entry name" value="FGGY_KINASES_2"/>
    <property type="match status" value="1"/>
</dbReference>
<feature type="binding site" evidence="7">
    <location>
        <position position="266"/>
    </location>
    <ligand>
        <name>ADP</name>
        <dbReference type="ChEBI" id="CHEBI:456216"/>
    </ligand>
</feature>
<dbReference type="PANTHER" id="PTHR10196:SF78">
    <property type="entry name" value="GLYCEROL KINASE"/>
    <property type="match status" value="1"/>
</dbReference>
<comment type="pathway">
    <text evidence="7">Polyol metabolism; glycerol degradation via glycerol kinase pathway; sn-glycerol 3-phosphate from glycerol: step 1/1.</text>
</comment>
<dbReference type="HAMAP" id="MF_00186">
    <property type="entry name" value="Glycerol_kin"/>
    <property type="match status" value="1"/>
</dbReference>
<evidence type="ECO:0000256" key="4">
    <source>
        <dbReference type="ARBA" id="ARBA00022777"/>
    </source>
</evidence>
<evidence type="ECO:0000256" key="2">
    <source>
        <dbReference type="ARBA" id="ARBA00022679"/>
    </source>
</evidence>
<evidence type="ECO:0000256" key="6">
    <source>
        <dbReference type="ARBA" id="ARBA00022840"/>
    </source>
</evidence>
<reference evidence="12" key="1">
    <citation type="journal article" date="2019" name="Int. J. Syst. Evol. Microbiol.">
        <title>The Global Catalogue of Microorganisms (GCM) 10K type strain sequencing project: providing services to taxonomists for standard genome sequencing and annotation.</title>
        <authorList>
            <consortium name="The Broad Institute Genomics Platform"/>
            <consortium name="The Broad Institute Genome Sequencing Center for Infectious Disease"/>
            <person name="Wu L."/>
            <person name="Ma J."/>
        </authorList>
    </citation>
    <scope>NUCLEOTIDE SEQUENCE [LARGE SCALE GENOMIC DNA]</scope>
    <source>
        <strain evidence="12">JCM 17304</strain>
    </source>
</reference>
<comment type="function">
    <text evidence="7">Key enzyme in the regulation of glycerol uptake and metabolism. Catalyzes the phosphorylation of glycerol to yield sn-glycerol 3-phosphate.</text>
</comment>
<feature type="binding site" evidence="7">
    <location>
        <position position="15"/>
    </location>
    <ligand>
        <name>ATP</name>
        <dbReference type="ChEBI" id="CHEBI:30616"/>
    </ligand>
</feature>
<comment type="similarity">
    <text evidence="1 7 8">Belongs to the FGGY kinase family.</text>
</comment>
<name>A0ABP7WI71_9GAMM</name>
<feature type="domain" description="Carbohydrate kinase FGGY N-terminal" evidence="9">
    <location>
        <begin position="5"/>
        <end position="251"/>
    </location>
</feature>
<dbReference type="CDD" id="cd07786">
    <property type="entry name" value="FGGY_EcGK_like"/>
    <property type="match status" value="1"/>
</dbReference>
<evidence type="ECO:0000256" key="7">
    <source>
        <dbReference type="HAMAP-Rule" id="MF_00186"/>
    </source>
</evidence>
<feature type="binding site" evidence="7">
    <location>
        <position position="83"/>
    </location>
    <ligand>
        <name>sn-glycerol 3-phosphate</name>
        <dbReference type="ChEBI" id="CHEBI:57597"/>
    </ligand>
</feature>
<evidence type="ECO:0000256" key="5">
    <source>
        <dbReference type="ARBA" id="ARBA00022798"/>
    </source>
</evidence>
<evidence type="ECO:0000259" key="9">
    <source>
        <dbReference type="Pfam" id="PF00370"/>
    </source>
</evidence>
<sequence length="494" mass="53340">MKESYLLAIDQGTTSSRAIIFNAQGGVCGIGQEEFSQHYPEDAWVEHDPEEIWQTTLNSCRKAIADAGLTAAEIAGIGITNQRETTVIWDRQTGRAIYPAIVWQDRRTAKHCAELKSQGVEELVARRSGLLLDPYFSGTKVAWILDNVDGARARADAGELAFGTIDSFLLWRLTDGAQHATDATNASRTLLFNIHNQSWDAELLSLFNIPSSLLPEVKDSCDNYGECSPDLFGAAIPICALIGDQQAATVGQACFTPGMVKSTYGTGCFVVLNTGSKALSSKHRLLTTVAYRINGEVTYALEGSIFVAGAAVQWLRDGLKLIGSAAETQPLAESVASSNGVYMVPAFTGLGAPYWDPDARGAIFGITRDTGIAHIARAALESVCYQTRDLLEAMRGDGADFATLRVDGGMVANNWVVQRLADMLDCRCERPQVSETTALGAAYLAGLQLGVYASLDEIAGLWQCEAGFDPAMNELDRARRYTGWKNAVARVRTS</sequence>
<dbReference type="RefSeq" id="WP_425583009.1">
    <property type="nucleotide sequence ID" value="NZ_BAABDM010000001.1"/>
</dbReference>
<feature type="binding site" evidence="7">
    <location>
        <position position="244"/>
    </location>
    <ligand>
        <name>sn-glycerol 3-phosphate</name>
        <dbReference type="ChEBI" id="CHEBI:57597"/>
    </ligand>
</feature>
<feature type="binding site" evidence="7">
    <location>
        <position position="13"/>
    </location>
    <ligand>
        <name>ADP</name>
        <dbReference type="ChEBI" id="CHEBI:456216"/>
    </ligand>
</feature>
<dbReference type="InterPro" id="IPR018483">
    <property type="entry name" value="Carb_kinase_FGGY_CS"/>
</dbReference>
<evidence type="ECO:0000256" key="8">
    <source>
        <dbReference type="RuleBase" id="RU003733"/>
    </source>
</evidence>
<comment type="caution">
    <text evidence="11">The sequence shown here is derived from an EMBL/GenBank/DDBJ whole genome shotgun (WGS) entry which is preliminary data.</text>
</comment>
<dbReference type="NCBIfam" id="NF000756">
    <property type="entry name" value="PRK00047.1"/>
    <property type="match status" value="1"/>
</dbReference>
<dbReference type="Proteomes" id="UP001500392">
    <property type="component" value="Unassembled WGS sequence"/>
</dbReference>
<feature type="binding site" evidence="7">
    <location>
        <position position="413"/>
    </location>
    <ligand>
        <name>ADP</name>
        <dbReference type="ChEBI" id="CHEBI:456216"/>
    </ligand>
</feature>
<dbReference type="SUPFAM" id="SSF53067">
    <property type="entry name" value="Actin-like ATPase domain"/>
    <property type="match status" value="2"/>
</dbReference>
<feature type="binding site" evidence="7">
    <location>
        <position position="84"/>
    </location>
    <ligand>
        <name>sn-glycerol 3-phosphate</name>
        <dbReference type="ChEBI" id="CHEBI:57597"/>
    </ligand>
</feature>
<feature type="binding site" evidence="7">
    <location>
        <position position="313"/>
    </location>
    <ligand>
        <name>ATP</name>
        <dbReference type="ChEBI" id="CHEBI:30616"/>
    </ligand>
</feature>
<feature type="binding site" evidence="7">
    <location>
        <position position="13"/>
    </location>
    <ligand>
        <name>sn-glycerol 3-phosphate</name>
        <dbReference type="ChEBI" id="CHEBI:57597"/>
    </ligand>
</feature>
<evidence type="ECO:0000259" key="10">
    <source>
        <dbReference type="Pfam" id="PF02782"/>
    </source>
</evidence>
<keyword evidence="6 7" id="KW-0067">ATP-binding</keyword>
<feature type="binding site" evidence="7">
    <location>
        <position position="244"/>
    </location>
    <ligand>
        <name>glycerol</name>
        <dbReference type="ChEBI" id="CHEBI:17754"/>
    </ligand>
</feature>
<keyword evidence="5 7" id="KW-0319">Glycerol metabolism</keyword>
<dbReference type="Pfam" id="PF02782">
    <property type="entry name" value="FGGY_C"/>
    <property type="match status" value="1"/>
</dbReference>
<feature type="binding site" evidence="7">
    <location>
        <position position="245"/>
    </location>
    <ligand>
        <name>glycerol</name>
        <dbReference type="ChEBI" id="CHEBI:17754"/>
    </ligand>
</feature>
<feature type="binding site" evidence="7">
    <location>
        <position position="84"/>
    </location>
    <ligand>
        <name>glycerol</name>
        <dbReference type="ChEBI" id="CHEBI:17754"/>
    </ligand>
</feature>
<feature type="binding site" evidence="7">
    <location>
        <position position="13"/>
    </location>
    <ligand>
        <name>ATP</name>
        <dbReference type="ChEBI" id="CHEBI:30616"/>
    </ligand>
</feature>
<keyword evidence="3 7" id="KW-0547">Nucleotide-binding</keyword>
<feature type="binding site" evidence="7">
    <location>
        <position position="17"/>
    </location>
    <ligand>
        <name>ADP</name>
        <dbReference type="ChEBI" id="CHEBI:456216"/>
    </ligand>
</feature>
<feature type="domain" description="Carbohydrate kinase FGGY C-terminal" evidence="10">
    <location>
        <begin position="262"/>
        <end position="447"/>
    </location>
</feature>
<dbReference type="InterPro" id="IPR018485">
    <property type="entry name" value="FGGY_C"/>
</dbReference>
<protein>
    <recommendedName>
        <fullName evidence="7">Glycerol kinase</fullName>
        <ecNumber evidence="7">2.7.1.30</ecNumber>
    </recommendedName>
    <alternativeName>
        <fullName evidence="7">ATP:glycerol 3-phosphotransferase</fullName>
    </alternativeName>
    <alternativeName>
        <fullName evidence="7">Glycerokinase</fullName>
        <shortName evidence="7">GK</shortName>
    </alternativeName>
</protein>
<dbReference type="GO" id="GO:0016301">
    <property type="term" value="F:kinase activity"/>
    <property type="evidence" value="ECO:0007669"/>
    <property type="project" value="UniProtKB-KW"/>
</dbReference>
<accession>A0ABP7WI71</accession>
<dbReference type="InterPro" id="IPR043129">
    <property type="entry name" value="ATPase_NBD"/>
</dbReference>
<feature type="binding site" evidence="7">
    <location>
        <position position="135"/>
    </location>
    <ligand>
        <name>sn-glycerol 3-phosphate</name>
        <dbReference type="ChEBI" id="CHEBI:57597"/>
    </ligand>
</feature>
<gene>
    <name evidence="7 11" type="primary">glpK</name>
    <name evidence="11" type="ORF">GCM10022414_09820</name>
</gene>
<dbReference type="InterPro" id="IPR000577">
    <property type="entry name" value="Carb_kinase_FGGY"/>
</dbReference>
<feature type="binding site" evidence="7">
    <location>
        <position position="266"/>
    </location>
    <ligand>
        <name>ATP</name>
        <dbReference type="ChEBI" id="CHEBI:30616"/>
    </ligand>
</feature>
<dbReference type="NCBIfam" id="TIGR01311">
    <property type="entry name" value="glycerol_kin"/>
    <property type="match status" value="1"/>
</dbReference>
<feature type="binding site" evidence="7">
    <location>
        <position position="409"/>
    </location>
    <ligand>
        <name>ADP</name>
        <dbReference type="ChEBI" id="CHEBI:456216"/>
    </ligand>
</feature>
<dbReference type="Gene3D" id="3.30.420.40">
    <property type="match status" value="2"/>
</dbReference>
<keyword evidence="12" id="KW-1185">Reference proteome</keyword>
<dbReference type="EMBL" id="BAABDM010000001">
    <property type="protein sequence ID" value="GAA4089000.1"/>
    <property type="molecule type" value="Genomic_DNA"/>
</dbReference>
<dbReference type="InterPro" id="IPR018484">
    <property type="entry name" value="FGGY_N"/>
</dbReference>
<feature type="binding site" evidence="7">
    <location>
        <position position="309"/>
    </location>
    <ligand>
        <name>ATP</name>
        <dbReference type="ChEBI" id="CHEBI:30616"/>
    </ligand>
</feature>
<dbReference type="PIRSF" id="PIRSF000538">
    <property type="entry name" value="GlpK"/>
    <property type="match status" value="1"/>
</dbReference>
<comment type="catalytic activity">
    <reaction evidence="7">
        <text>glycerol + ATP = sn-glycerol 3-phosphate + ADP + H(+)</text>
        <dbReference type="Rhea" id="RHEA:21644"/>
        <dbReference type="ChEBI" id="CHEBI:15378"/>
        <dbReference type="ChEBI" id="CHEBI:17754"/>
        <dbReference type="ChEBI" id="CHEBI:30616"/>
        <dbReference type="ChEBI" id="CHEBI:57597"/>
        <dbReference type="ChEBI" id="CHEBI:456216"/>
        <dbReference type="EC" id="2.7.1.30"/>
    </reaction>
</comment>
<feature type="binding site" evidence="7">
    <location>
        <position position="14"/>
    </location>
    <ligand>
        <name>ATP</name>
        <dbReference type="ChEBI" id="CHEBI:30616"/>
    </ligand>
</feature>
<feature type="binding site" evidence="7">
    <location>
        <position position="309"/>
    </location>
    <ligand>
        <name>ADP</name>
        <dbReference type="ChEBI" id="CHEBI:456216"/>
    </ligand>
</feature>
<keyword evidence="2 7" id="KW-0808">Transferase</keyword>
<feature type="binding site" evidence="7">
    <location>
        <position position="135"/>
    </location>
    <ligand>
        <name>glycerol</name>
        <dbReference type="ChEBI" id="CHEBI:17754"/>
    </ligand>
</feature>
<dbReference type="EC" id="2.7.1.30" evidence="7"/>
<dbReference type="InterPro" id="IPR005999">
    <property type="entry name" value="Glycerol_kin"/>
</dbReference>
<dbReference type="PROSITE" id="PS00933">
    <property type="entry name" value="FGGY_KINASES_1"/>
    <property type="match status" value="1"/>
</dbReference>
<comment type="activity regulation">
    <text evidence="7">Inhibited by fructose 1,6-bisphosphate (FBP).</text>
</comment>
<feature type="binding site" evidence="7">
    <location>
        <position position="83"/>
    </location>
    <ligand>
        <name>glycerol</name>
        <dbReference type="ChEBI" id="CHEBI:17754"/>
    </ligand>
</feature>
<evidence type="ECO:0000313" key="12">
    <source>
        <dbReference type="Proteomes" id="UP001500392"/>
    </source>
</evidence>
<dbReference type="PANTHER" id="PTHR10196">
    <property type="entry name" value="SUGAR KINASE"/>
    <property type="match status" value="1"/>
</dbReference>
<evidence type="ECO:0000256" key="3">
    <source>
        <dbReference type="ARBA" id="ARBA00022741"/>
    </source>
</evidence>
<dbReference type="Pfam" id="PF00370">
    <property type="entry name" value="FGGY_N"/>
    <property type="match status" value="1"/>
</dbReference>
<evidence type="ECO:0000256" key="1">
    <source>
        <dbReference type="ARBA" id="ARBA00009156"/>
    </source>
</evidence>
<feature type="binding site" evidence="7">
    <location>
        <position position="409"/>
    </location>
    <ligand>
        <name>ATP</name>
        <dbReference type="ChEBI" id="CHEBI:30616"/>
    </ligand>
</feature>